<dbReference type="RefSeq" id="XP_052743755.1">
    <property type="nucleotide sequence ID" value="XM_052887795.1"/>
</dbReference>
<protein>
    <submittedName>
        <fullName evidence="2">Uncharacterized protein LOC112045182 isoform X2</fullName>
    </submittedName>
</protein>
<accession>A0ABM3LXF1</accession>
<reference evidence="2" key="1">
    <citation type="submission" date="2025-08" db="UniProtKB">
        <authorList>
            <consortium name="RefSeq"/>
        </authorList>
    </citation>
    <scope>IDENTIFICATION</scope>
</reference>
<name>A0ABM3LXF1_BICAN</name>
<evidence type="ECO:0000313" key="1">
    <source>
        <dbReference type="Proteomes" id="UP001652582"/>
    </source>
</evidence>
<sequence length="339" mass="39641">MSSLSSNSVSSRGSISDNNFSSQLRRLKIQESVLSANVNKCFLLNSEENDGFKKNNNNTLMKKYISNLKDNFQEVKNLFEEIALQTNDQQTFENTDIDELKRNILELETKIRNMKQFINNELEVLKNEEITLMEKPETSHTSINEGRKSMKHNVTQRKGYNEIVPSPVRVIINSPFKCLEVQQFQDFMKKSPNRYGGWNEYNHNIFVQIWNKYYGENIMIAVKSIEDSFSYQDFKEEVLQKVSDTFIESRVDEDDIYRYQKYNSLNALTKTGNESTSGKGQSVIKKPKITKLDITRLLKPTKQMLITQKSEKGTYELNKCVENIAKLRTPLWRLNLREY</sequence>
<keyword evidence="1" id="KW-1185">Reference proteome</keyword>
<evidence type="ECO:0000313" key="2">
    <source>
        <dbReference type="RefSeq" id="XP_052743755.1"/>
    </source>
</evidence>
<dbReference type="Proteomes" id="UP001652582">
    <property type="component" value="Chromosome 20"/>
</dbReference>
<gene>
    <name evidence="2" type="primary">LOC112045182</name>
</gene>
<organism evidence="1 2">
    <name type="scientific">Bicyclus anynana</name>
    <name type="common">Squinting bush brown butterfly</name>
    <dbReference type="NCBI Taxonomy" id="110368"/>
    <lineage>
        <taxon>Eukaryota</taxon>
        <taxon>Metazoa</taxon>
        <taxon>Ecdysozoa</taxon>
        <taxon>Arthropoda</taxon>
        <taxon>Hexapoda</taxon>
        <taxon>Insecta</taxon>
        <taxon>Pterygota</taxon>
        <taxon>Neoptera</taxon>
        <taxon>Endopterygota</taxon>
        <taxon>Lepidoptera</taxon>
        <taxon>Glossata</taxon>
        <taxon>Ditrysia</taxon>
        <taxon>Papilionoidea</taxon>
        <taxon>Nymphalidae</taxon>
        <taxon>Satyrinae</taxon>
        <taxon>Satyrini</taxon>
        <taxon>Mycalesina</taxon>
        <taxon>Bicyclus</taxon>
    </lineage>
</organism>
<dbReference type="GeneID" id="112045182"/>
<proteinExistence type="predicted"/>